<proteinExistence type="predicted"/>
<protein>
    <submittedName>
        <fullName evidence="1">Uncharacterized protein</fullName>
    </submittedName>
</protein>
<dbReference type="AlphaFoldDB" id="A0A5B7J1C1"/>
<evidence type="ECO:0000313" key="1">
    <source>
        <dbReference type="EMBL" id="MPC88303.1"/>
    </source>
</evidence>
<reference evidence="1 2" key="1">
    <citation type="submission" date="2019-05" db="EMBL/GenBank/DDBJ databases">
        <title>Another draft genome of Portunus trituberculatus and its Hox gene families provides insights of decapod evolution.</title>
        <authorList>
            <person name="Jeong J.-H."/>
            <person name="Song I."/>
            <person name="Kim S."/>
            <person name="Choi T."/>
            <person name="Kim D."/>
            <person name="Ryu S."/>
            <person name="Kim W."/>
        </authorList>
    </citation>
    <scope>NUCLEOTIDE SEQUENCE [LARGE SCALE GENOMIC DNA]</scope>
    <source>
        <tissue evidence="1">Muscle</tissue>
    </source>
</reference>
<accession>A0A5B7J1C1</accession>
<gene>
    <name evidence="1" type="ORF">E2C01_083204</name>
</gene>
<name>A0A5B7J1C1_PORTR</name>
<comment type="caution">
    <text evidence="1">The sequence shown here is derived from an EMBL/GenBank/DDBJ whole genome shotgun (WGS) entry which is preliminary data.</text>
</comment>
<sequence length="84" mass="9580">MSPARISFRILTYSVELVPDNGTYHRRTNAKLTRVKTYQDAVPHQRLFNTRPFTGTTGILDTPSPKEERLCHPQYACGHLGSTY</sequence>
<dbReference type="Proteomes" id="UP000324222">
    <property type="component" value="Unassembled WGS sequence"/>
</dbReference>
<dbReference type="EMBL" id="VSRR010077396">
    <property type="protein sequence ID" value="MPC88303.1"/>
    <property type="molecule type" value="Genomic_DNA"/>
</dbReference>
<organism evidence="1 2">
    <name type="scientific">Portunus trituberculatus</name>
    <name type="common">Swimming crab</name>
    <name type="synonym">Neptunus trituberculatus</name>
    <dbReference type="NCBI Taxonomy" id="210409"/>
    <lineage>
        <taxon>Eukaryota</taxon>
        <taxon>Metazoa</taxon>
        <taxon>Ecdysozoa</taxon>
        <taxon>Arthropoda</taxon>
        <taxon>Crustacea</taxon>
        <taxon>Multicrustacea</taxon>
        <taxon>Malacostraca</taxon>
        <taxon>Eumalacostraca</taxon>
        <taxon>Eucarida</taxon>
        <taxon>Decapoda</taxon>
        <taxon>Pleocyemata</taxon>
        <taxon>Brachyura</taxon>
        <taxon>Eubrachyura</taxon>
        <taxon>Portunoidea</taxon>
        <taxon>Portunidae</taxon>
        <taxon>Portuninae</taxon>
        <taxon>Portunus</taxon>
    </lineage>
</organism>
<evidence type="ECO:0000313" key="2">
    <source>
        <dbReference type="Proteomes" id="UP000324222"/>
    </source>
</evidence>
<keyword evidence="2" id="KW-1185">Reference proteome</keyword>